<organism evidence="6 7">
    <name type="scientific">Pedobacter cryophilus</name>
    <dbReference type="NCBI Taxonomy" id="2571271"/>
    <lineage>
        <taxon>Bacteria</taxon>
        <taxon>Pseudomonadati</taxon>
        <taxon>Bacteroidota</taxon>
        <taxon>Sphingobacteriia</taxon>
        <taxon>Sphingobacteriales</taxon>
        <taxon>Sphingobacteriaceae</taxon>
        <taxon>Pedobacter</taxon>
    </lineage>
</organism>
<dbReference type="GO" id="GO:0009253">
    <property type="term" value="P:peptidoglycan catabolic process"/>
    <property type="evidence" value="ECO:0007669"/>
    <property type="project" value="InterPro"/>
</dbReference>
<dbReference type="Proteomes" id="UP000308181">
    <property type="component" value="Unassembled WGS sequence"/>
</dbReference>
<evidence type="ECO:0000259" key="5">
    <source>
        <dbReference type="SMART" id="SM00644"/>
    </source>
</evidence>
<keyword evidence="4" id="KW-0961">Cell wall biogenesis/degradation</keyword>
<reference evidence="6 7" key="1">
    <citation type="submission" date="2019-04" db="EMBL/GenBank/DDBJ databases">
        <title>Pedobacter sp. AR-3-17 sp. nov., isolated from Arctic soil.</title>
        <authorList>
            <person name="Dahal R.H."/>
            <person name="Kim D.-U."/>
        </authorList>
    </citation>
    <scope>NUCLEOTIDE SEQUENCE [LARGE SCALE GENOMIC DNA]</scope>
    <source>
        <strain evidence="6 7">AR-3-17</strain>
    </source>
</reference>
<feature type="domain" description="N-acetylmuramoyl-L-alanine amidase" evidence="5">
    <location>
        <begin position="60"/>
        <end position="193"/>
    </location>
</feature>
<proteinExistence type="predicted"/>
<dbReference type="InterPro" id="IPR051206">
    <property type="entry name" value="NAMLAA_amidase_2"/>
</dbReference>
<gene>
    <name evidence="6" type="ORF">FA046_01550</name>
</gene>
<dbReference type="InterPro" id="IPR036505">
    <property type="entry name" value="Amidase/PGRP_sf"/>
</dbReference>
<dbReference type="PANTHER" id="PTHR30417">
    <property type="entry name" value="N-ACETYLMURAMOYL-L-ALANINE AMIDASE AMID"/>
    <property type="match status" value="1"/>
</dbReference>
<dbReference type="RefSeq" id="WP_136824604.1">
    <property type="nucleotide sequence ID" value="NZ_SWBP01000001.1"/>
</dbReference>
<protein>
    <recommendedName>
        <fullName evidence="2">N-acetylmuramoyl-L-alanine amidase</fullName>
        <ecNumber evidence="2">3.5.1.28</ecNumber>
    </recommendedName>
</protein>
<keyword evidence="7" id="KW-1185">Reference proteome</keyword>
<comment type="catalytic activity">
    <reaction evidence="1">
        <text>Hydrolyzes the link between N-acetylmuramoyl residues and L-amino acid residues in certain cell-wall glycopeptides.</text>
        <dbReference type="EC" id="3.5.1.28"/>
    </reaction>
</comment>
<evidence type="ECO:0000256" key="4">
    <source>
        <dbReference type="ARBA" id="ARBA00023316"/>
    </source>
</evidence>
<dbReference type="GO" id="GO:0009254">
    <property type="term" value="P:peptidoglycan turnover"/>
    <property type="evidence" value="ECO:0007669"/>
    <property type="project" value="TreeGrafter"/>
</dbReference>
<dbReference type="SUPFAM" id="SSF55846">
    <property type="entry name" value="N-acetylmuramoyl-L-alanine amidase-like"/>
    <property type="match status" value="1"/>
</dbReference>
<dbReference type="AlphaFoldDB" id="A0A4U1C6X4"/>
<dbReference type="PANTHER" id="PTHR30417:SF1">
    <property type="entry name" value="N-ACETYLMURAMOYL-L-ALANINE AMIDASE AMID"/>
    <property type="match status" value="1"/>
</dbReference>
<keyword evidence="3" id="KW-0378">Hydrolase</keyword>
<dbReference type="CDD" id="cd06583">
    <property type="entry name" value="PGRP"/>
    <property type="match status" value="1"/>
</dbReference>
<evidence type="ECO:0000256" key="1">
    <source>
        <dbReference type="ARBA" id="ARBA00001561"/>
    </source>
</evidence>
<comment type="caution">
    <text evidence="6">The sequence shown here is derived from an EMBL/GenBank/DDBJ whole genome shotgun (WGS) entry which is preliminary data.</text>
</comment>
<dbReference type="EMBL" id="SWBP01000001">
    <property type="protein sequence ID" value="TKC00394.1"/>
    <property type="molecule type" value="Genomic_DNA"/>
</dbReference>
<evidence type="ECO:0000256" key="2">
    <source>
        <dbReference type="ARBA" id="ARBA00011901"/>
    </source>
</evidence>
<dbReference type="GO" id="GO:0071555">
    <property type="term" value="P:cell wall organization"/>
    <property type="evidence" value="ECO:0007669"/>
    <property type="project" value="UniProtKB-KW"/>
</dbReference>
<accession>A0A4U1C6X4</accession>
<dbReference type="OrthoDB" id="9794842at2"/>
<sequence length="272" mass="30788">MNRFQITFTLLILIIAGCSPKPFQQAQKIQEEKVKAVEEKMELNVAPFLADSFGNVIPTSYVPTVNFSSRKPNFVVIHHTAQDSLEQTIKTFILERTQVSAHYVVGRNGHIVQMLNDELRAFHAGVSKWGNNYDMNSCSIGIELDNNGTEPFSDAQINSLLILLAKLKTTYSIPTPNFIGHADIAPKRKSDPSILFPWKTLADKGFGLWYDIPSALPPKDFDVENALHRIGYDTRDLPSAIIAFKRHFVKLDISPIMSSWDKCVLFNLYRKY</sequence>
<dbReference type="EC" id="3.5.1.28" evidence="2"/>
<dbReference type="InterPro" id="IPR002502">
    <property type="entry name" value="Amidase_domain"/>
</dbReference>
<dbReference type="PROSITE" id="PS51257">
    <property type="entry name" value="PROKAR_LIPOPROTEIN"/>
    <property type="match status" value="1"/>
</dbReference>
<dbReference type="Pfam" id="PF01510">
    <property type="entry name" value="Amidase_2"/>
    <property type="match status" value="1"/>
</dbReference>
<dbReference type="Gene3D" id="3.40.80.10">
    <property type="entry name" value="Peptidoglycan recognition protein-like"/>
    <property type="match status" value="1"/>
</dbReference>
<dbReference type="GO" id="GO:0019867">
    <property type="term" value="C:outer membrane"/>
    <property type="evidence" value="ECO:0007669"/>
    <property type="project" value="TreeGrafter"/>
</dbReference>
<dbReference type="GO" id="GO:0008745">
    <property type="term" value="F:N-acetylmuramoyl-L-alanine amidase activity"/>
    <property type="evidence" value="ECO:0007669"/>
    <property type="project" value="UniProtKB-EC"/>
</dbReference>
<name>A0A4U1C6X4_9SPHI</name>
<evidence type="ECO:0000313" key="7">
    <source>
        <dbReference type="Proteomes" id="UP000308181"/>
    </source>
</evidence>
<evidence type="ECO:0000313" key="6">
    <source>
        <dbReference type="EMBL" id="TKC00394.1"/>
    </source>
</evidence>
<evidence type="ECO:0000256" key="3">
    <source>
        <dbReference type="ARBA" id="ARBA00022801"/>
    </source>
</evidence>
<dbReference type="SMART" id="SM00644">
    <property type="entry name" value="Ami_2"/>
    <property type="match status" value="1"/>
</dbReference>